<sequence>MTDDLILNDVDPTPEVIHRWAYDENLFLIEQDEDLILHGAEYVPLLLQFAREPDCPKNDYCLSIVYYHSQISLLNRDRQECDAIFNCLDSSIDSSPVTSKWVAEFRRAYQQLIHPCALSHTDAVSLAKWLLVGDYCVRSFMETGRIVNDFCEFKCYTQSYNGYLYINPVTGIWQQSHHSPLQTIEL</sequence>
<reference evidence="1 2" key="1">
    <citation type="submission" date="2019-03" db="EMBL/GenBank/DDBJ databases">
        <title>Deep-cultivation of Planctomycetes and their phenomic and genomic characterization uncovers novel biology.</title>
        <authorList>
            <person name="Wiegand S."/>
            <person name="Jogler M."/>
            <person name="Boedeker C."/>
            <person name="Pinto D."/>
            <person name="Vollmers J."/>
            <person name="Rivas-Marin E."/>
            <person name="Kohn T."/>
            <person name="Peeters S.H."/>
            <person name="Heuer A."/>
            <person name="Rast P."/>
            <person name="Oberbeckmann S."/>
            <person name="Bunk B."/>
            <person name="Jeske O."/>
            <person name="Meyerdierks A."/>
            <person name="Storesund J.E."/>
            <person name="Kallscheuer N."/>
            <person name="Luecker S."/>
            <person name="Lage O.M."/>
            <person name="Pohl T."/>
            <person name="Merkel B.J."/>
            <person name="Hornburger P."/>
            <person name="Mueller R.-W."/>
            <person name="Bruemmer F."/>
            <person name="Labrenz M."/>
            <person name="Spormann A.M."/>
            <person name="Op den Camp H."/>
            <person name="Overmann J."/>
            <person name="Amann R."/>
            <person name="Jetten M.S.M."/>
            <person name="Mascher T."/>
            <person name="Medema M.H."/>
            <person name="Devos D.P."/>
            <person name="Kaster A.-K."/>
            <person name="Ovreas L."/>
            <person name="Rohde M."/>
            <person name="Galperin M.Y."/>
            <person name="Jogler C."/>
        </authorList>
    </citation>
    <scope>NUCLEOTIDE SEQUENCE [LARGE SCALE GENOMIC DNA]</scope>
    <source>
        <strain evidence="1 2">Enr10</strain>
    </source>
</reference>
<organism evidence="1 2">
    <name type="scientific">Gimesia panareensis</name>
    <dbReference type="NCBI Taxonomy" id="2527978"/>
    <lineage>
        <taxon>Bacteria</taxon>
        <taxon>Pseudomonadati</taxon>
        <taxon>Planctomycetota</taxon>
        <taxon>Planctomycetia</taxon>
        <taxon>Planctomycetales</taxon>
        <taxon>Planctomycetaceae</taxon>
        <taxon>Gimesia</taxon>
    </lineage>
</organism>
<keyword evidence="2" id="KW-1185">Reference proteome</keyword>
<dbReference type="EMBL" id="CP037421">
    <property type="protein sequence ID" value="QDT29281.1"/>
    <property type="molecule type" value="Genomic_DNA"/>
</dbReference>
<evidence type="ECO:0000313" key="1">
    <source>
        <dbReference type="EMBL" id="QDT29281.1"/>
    </source>
</evidence>
<dbReference type="AlphaFoldDB" id="A0A517QCE5"/>
<dbReference type="Proteomes" id="UP000315647">
    <property type="component" value="Chromosome"/>
</dbReference>
<protein>
    <submittedName>
        <fullName evidence="1">Uncharacterized protein</fullName>
    </submittedName>
</protein>
<proteinExistence type="predicted"/>
<name>A0A517QCE5_9PLAN</name>
<gene>
    <name evidence="1" type="ORF">Enr10x_46320</name>
</gene>
<evidence type="ECO:0000313" key="2">
    <source>
        <dbReference type="Proteomes" id="UP000315647"/>
    </source>
</evidence>
<accession>A0A517QCE5</accession>
<dbReference type="RefSeq" id="WP_145451443.1">
    <property type="nucleotide sequence ID" value="NZ_CP037421.1"/>
</dbReference>